<gene>
    <name evidence="2" type="ORF">KOR34_41170</name>
</gene>
<organism evidence="2 3">
    <name type="scientific">Posidoniimonas corsicana</name>
    <dbReference type="NCBI Taxonomy" id="1938618"/>
    <lineage>
        <taxon>Bacteria</taxon>
        <taxon>Pseudomonadati</taxon>
        <taxon>Planctomycetota</taxon>
        <taxon>Planctomycetia</taxon>
        <taxon>Pirellulales</taxon>
        <taxon>Lacipirellulaceae</taxon>
        <taxon>Posidoniimonas</taxon>
    </lineage>
</organism>
<accession>A0A5C5V153</accession>
<keyword evidence="1" id="KW-0472">Membrane</keyword>
<comment type="caution">
    <text evidence="2">The sequence shown here is derived from an EMBL/GenBank/DDBJ whole genome shotgun (WGS) entry which is preliminary data.</text>
</comment>
<keyword evidence="1" id="KW-0812">Transmembrane</keyword>
<reference evidence="2 3" key="1">
    <citation type="submission" date="2019-02" db="EMBL/GenBank/DDBJ databases">
        <title>Deep-cultivation of Planctomycetes and their phenomic and genomic characterization uncovers novel biology.</title>
        <authorList>
            <person name="Wiegand S."/>
            <person name="Jogler M."/>
            <person name="Boedeker C."/>
            <person name="Pinto D."/>
            <person name="Vollmers J."/>
            <person name="Rivas-Marin E."/>
            <person name="Kohn T."/>
            <person name="Peeters S.H."/>
            <person name="Heuer A."/>
            <person name="Rast P."/>
            <person name="Oberbeckmann S."/>
            <person name="Bunk B."/>
            <person name="Jeske O."/>
            <person name="Meyerdierks A."/>
            <person name="Storesund J.E."/>
            <person name="Kallscheuer N."/>
            <person name="Luecker S."/>
            <person name="Lage O.M."/>
            <person name="Pohl T."/>
            <person name="Merkel B.J."/>
            <person name="Hornburger P."/>
            <person name="Mueller R.-W."/>
            <person name="Bruemmer F."/>
            <person name="Labrenz M."/>
            <person name="Spormann A.M."/>
            <person name="Op Den Camp H."/>
            <person name="Overmann J."/>
            <person name="Amann R."/>
            <person name="Jetten M.S.M."/>
            <person name="Mascher T."/>
            <person name="Medema M.H."/>
            <person name="Devos D.P."/>
            <person name="Kaster A.-K."/>
            <person name="Ovreas L."/>
            <person name="Rohde M."/>
            <person name="Galperin M.Y."/>
            <person name="Jogler C."/>
        </authorList>
    </citation>
    <scope>NUCLEOTIDE SEQUENCE [LARGE SCALE GENOMIC DNA]</scope>
    <source>
        <strain evidence="2 3">KOR34</strain>
    </source>
</reference>
<evidence type="ECO:0000256" key="1">
    <source>
        <dbReference type="SAM" id="Phobius"/>
    </source>
</evidence>
<dbReference type="RefSeq" id="WP_146567647.1">
    <property type="nucleotide sequence ID" value="NZ_SIHJ01000003.1"/>
</dbReference>
<dbReference type="OrthoDB" id="278876at2"/>
<proteinExistence type="predicted"/>
<protein>
    <submittedName>
        <fullName evidence="2">Uncharacterized protein</fullName>
    </submittedName>
</protein>
<keyword evidence="1" id="KW-1133">Transmembrane helix</keyword>
<sequence length="136" mass="14566">MNAGEKIAWLELVTSLSAIAAVTALYPWLGNGATGAFGLLGLLGAAALFTNKRGAAVVLDERDSVIHQRGLRLGVFTGWMLGFMGMIAIVLWASSQREPAVPVAWLTWLVWVQFAVCYAVKGFVEVRSYRGAGHAS</sequence>
<evidence type="ECO:0000313" key="3">
    <source>
        <dbReference type="Proteomes" id="UP000316714"/>
    </source>
</evidence>
<dbReference type="AlphaFoldDB" id="A0A5C5V153"/>
<evidence type="ECO:0000313" key="2">
    <source>
        <dbReference type="EMBL" id="TWT32354.1"/>
    </source>
</evidence>
<keyword evidence="3" id="KW-1185">Reference proteome</keyword>
<dbReference type="EMBL" id="SIHJ01000003">
    <property type="protein sequence ID" value="TWT32354.1"/>
    <property type="molecule type" value="Genomic_DNA"/>
</dbReference>
<feature type="transmembrane region" description="Helical" evidence="1">
    <location>
        <begin position="100"/>
        <end position="120"/>
    </location>
</feature>
<feature type="transmembrane region" description="Helical" evidence="1">
    <location>
        <begin position="32"/>
        <end position="50"/>
    </location>
</feature>
<dbReference type="Proteomes" id="UP000316714">
    <property type="component" value="Unassembled WGS sequence"/>
</dbReference>
<feature type="transmembrane region" description="Helical" evidence="1">
    <location>
        <begin position="7"/>
        <end position="26"/>
    </location>
</feature>
<name>A0A5C5V153_9BACT</name>
<feature type="transmembrane region" description="Helical" evidence="1">
    <location>
        <begin position="71"/>
        <end position="94"/>
    </location>
</feature>